<evidence type="ECO:0000313" key="7">
    <source>
        <dbReference type="Proteomes" id="UP001500212"/>
    </source>
</evidence>
<evidence type="ECO:0000256" key="2">
    <source>
        <dbReference type="ARBA" id="ARBA00023002"/>
    </source>
</evidence>
<dbReference type="InterPro" id="IPR015815">
    <property type="entry name" value="HIBADH-related"/>
</dbReference>
<dbReference type="PIRSF" id="PIRSF000103">
    <property type="entry name" value="HIBADH"/>
    <property type="match status" value="1"/>
</dbReference>
<name>A0ABP8TC94_9ACTN</name>
<protein>
    <submittedName>
        <fullName evidence="6">NAD(P)-dependent oxidoreductase</fullName>
    </submittedName>
</protein>
<proteinExistence type="inferred from homology"/>
<dbReference type="Pfam" id="PF03446">
    <property type="entry name" value="NAD_binding_2"/>
    <property type="match status" value="1"/>
</dbReference>
<feature type="domain" description="3-hydroxyisobutyrate dehydrogenase-like NAD-binding" evidence="5">
    <location>
        <begin position="172"/>
        <end position="291"/>
    </location>
</feature>
<dbReference type="InterPro" id="IPR013328">
    <property type="entry name" value="6PGD_dom2"/>
</dbReference>
<dbReference type="InterPro" id="IPR006115">
    <property type="entry name" value="6PGDH_NADP-bd"/>
</dbReference>
<comment type="caution">
    <text evidence="6">The sequence shown here is derived from an EMBL/GenBank/DDBJ whole genome shotgun (WGS) entry which is preliminary data.</text>
</comment>
<evidence type="ECO:0000313" key="6">
    <source>
        <dbReference type="EMBL" id="GAA4604228.1"/>
    </source>
</evidence>
<evidence type="ECO:0000259" key="5">
    <source>
        <dbReference type="Pfam" id="PF14833"/>
    </source>
</evidence>
<dbReference type="SUPFAM" id="SSF51735">
    <property type="entry name" value="NAD(P)-binding Rossmann-fold domains"/>
    <property type="match status" value="1"/>
</dbReference>
<sequence length="303" mass="31841">MGGVDGTRVGFVGVGRMGTPMCRNLARADGYRVLASDIDPARADVVEACGAAWTPVTAEAARSADVLITMLPGAKAVAAAMVDGGLVDALPSGAVWIDMSSNSPAAAEPIRRLADARGIDVLDAPVGGGVPAAEAGTLQFFVGGDGAVLKRHRPLLEVLGDPARITHVGGHGSGYTVKLIVNLLWFGQAVATAESLLLGLRMGVDLATLRRALADSAAESRFIRRNLDALFAGDYMTTFGVDRCYEELAAVTELARAHQVPFEVSEAVRRIYERAAARYGSADGELLAVRLLEEESGRWLRAE</sequence>
<reference evidence="7" key="1">
    <citation type="journal article" date="2019" name="Int. J. Syst. Evol. Microbiol.">
        <title>The Global Catalogue of Microorganisms (GCM) 10K type strain sequencing project: providing services to taxonomists for standard genome sequencing and annotation.</title>
        <authorList>
            <consortium name="The Broad Institute Genomics Platform"/>
            <consortium name="The Broad Institute Genome Sequencing Center for Infectious Disease"/>
            <person name="Wu L."/>
            <person name="Ma J."/>
        </authorList>
    </citation>
    <scope>NUCLEOTIDE SEQUENCE [LARGE SCALE GENOMIC DNA]</scope>
    <source>
        <strain evidence="7">JCM 17938</strain>
    </source>
</reference>
<dbReference type="InterPro" id="IPR036291">
    <property type="entry name" value="NAD(P)-bd_dom_sf"/>
</dbReference>
<dbReference type="Gene3D" id="1.10.1040.10">
    <property type="entry name" value="N-(1-d-carboxylethyl)-l-norvaline Dehydrogenase, domain 2"/>
    <property type="match status" value="1"/>
</dbReference>
<dbReference type="EMBL" id="BAABHJ010000003">
    <property type="protein sequence ID" value="GAA4604228.1"/>
    <property type="molecule type" value="Genomic_DNA"/>
</dbReference>
<keyword evidence="7" id="KW-1185">Reference proteome</keyword>
<keyword evidence="3" id="KW-0520">NAD</keyword>
<comment type="similarity">
    <text evidence="1">Belongs to the HIBADH-related family.</text>
</comment>
<evidence type="ECO:0000256" key="1">
    <source>
        <dbReference type="ARBA" id="ARBA00009080"/>
    </source>
</evidence>
<accession>A0ABP8TC94</accession>
<organism evidence="6 7">
    <name type="scientific">Actinoallomurus liliacearum</name>
    <dbReference type="NCBI Taxonomy" id="1080073"/>
    <lineage>
        <taxon>Bacteria</taxon>
        <taxon>Bacillati</taxon>
        <taxon>Actinomycetota</taxon>
        <taxon>Actinomycetes</taxon>
        <taxon>Streptosporangiales</taxon>
        <taxon>Thermomonosporaceae</taxon>
        <taxon>Actinoallomurus</taxon>
    </lineage>
</organism>
<dbReference type="InterPro" id="IPR029154">
    <property type="entry name" value="HIBADH-like_NADP-bd"/>
</dbReference>
<dbReference type="InterPro" id="IPR008927">
    <property type="entry name" value="6-PGluconate_DH-like_C_sf"/>
</dbReference>
<evidence type="ECO:0000256" key="3">
    <source>
        <dbReference type="ARBA" id="ARBA00023027"/>
    </source>
</evidence>
<dbReference type="Pfam" id="PF14833">
    <property type="entry name" value="NAD_binding_11"/>
    <property type="match status" value="1"/>
</dbReference>
<dbReference type="Gene3D" id="3.40.50.720">
    <property type="entry name" value="NAD(P)-binding Rossmann-like Domain"/>
    <property type="match status" value="1"/>
</dbReference>
<dbReference type="PANTHER" id="PTHR43060:SF15">
    <property type="entry name" value="3-HYDROXYISOBUTYRATE DEHYDROGENASE-LIKE 1, MITOCHONDRIAL-RELATED"/>
    <property type="match status" value="1"/>
</dbReference>
<dbReference type="PANTHER" id="PTHR43060">
    <property type="entry name" value="3-HYDROXYISOBUTYRATE DEHYDROGENASE-LIKE 1, MITOCHONDRIAL-RELATED"/>
    <property type="match status" value="1"/>
</dbReference>
<dbReference type="RefSeq" id="WP_345350215.1">
    <property type="nucleotide sequence ID" value="NZ_BAABHJ010000003.1"/>
</dbReference>
<dbReference type="SUPFAM" id="SSF48179">
    <property type="entry name" value="6-phosphogluconate dehydrogenase C-terminal domain-like"/>
    <property type="match status" value="1"/>
</dbReference>
<evidence type="ECO:0000259" key="4">
    <source>
        <dbReference type="Pfam" id="PF03446"/>
    </source>
</evidence>
<gene>
    <name evidence="6" type="ORF">GCM10023195_14340</name>
</gene>
<keyword evidence="2" id="KW-0560">Oxidoreductase</keyword>
<feature type="domain" description="6-phosphogluconate dehydrogenase NADP-binding" evidence="4">
    <location>
        <begin position="8"/>
        <end position="169"/>
    </location>
</feature>
<dbReference type="Proteomes" id="UP001500212">
    <property type="component" value="Unassembled WGS sequence"/>
</dbReference>